<comment type="caution">
    <text evidence="19">The sequence shown here is derived from an EMBL/GenBank/DDBJ whole genome shotgun (WGS) entry which is preliminary data.</text>
</comment>
<dbReference type="InterPro" id="IPR016193">
    <property type="entry name" value="Cytidine_deaminase-like"/>
</dbReference>
<comment type="similarity">
    <text evidence="5 14">In the C-terminal section; belongs to the HTP reductase family.</text>
</comment>
<feature type="binding site" evidence="16">
    <location>
        <begin position="295"/>
        <end position="301"/>
    </location>
    <ligand>
        <name>NADP(+)</name>
        <dbReference type="ChEBI" id="CHEBI:58349"/>
    </ligand>
</feature>
<dbReference type="Proteomes" id="UP000530403">
    <property type="component" value="Unassembled WGS sequence"/>
</dbReference>
<feature type="active site" description="Proton donor" evidence="15">
    <location>
        <position position="56"/>
    </location>
</feature>
<protein>
    <recommendedName>
        <fullName evidence="14">Riboflavin biosynthesis protein RibD</fullName>
    </recommendedName>
    <domain>
        <recommendedName>
            <fullName evidence="14">Diaminohydroxyphosphoribosylaminopyrimidine deaminase</fullName>
            <shortName evidence="14">DRAP deaminase</shortName>
            <ecNumber evidence="14">3.5.4.26</ecNumber>
        </recommendedName>
        <alternativeName>
            <fullName evidence="14">Riboflavin-specific deaminase</fullName>
        </alternativeName>
    </domain>
    <domain>
        <recommendedName>
            <fullName evidence="14">5-amino-6-(5-phosphoribosylamino)uracil reductase</fullName>
            <ecNumber evidence="14">1.1.1.193</ecNumber>
        </recommendedName>
        <alternativeName>
            <fullName evidence="14">HTP reductase</fullName>
        </alternativeName>
    </domain>
</protein>
<keyword evidence="6 14" id="KW-0686">Riboflavin biosynthesis</keyword>
<dbReference type="EMBL" id="BLWC01000001">
    <property type="protein sequence ID" value="GFM95947.1"/>
    <property type="molecule type" value="Genomic_DNA"/>
</dbReference>
<dbReference type="PANTHER" id="PTHR38011">
    <property type="entry name" value="DIHYDROFOLATE REDUCTASE FAMILY PROTEIN (AFU_ORTHOLOGUE AFUA_8G06820)"/>
    <property type="match status" value="1"/>
</dbReference>
<feature type="binding site" evidence="16">
    <location>
        <position position="203"/>
    </location>
    <ligand>
        <name>substrate</name>
    </ligand>
</feature>
<dbReference type="PIRSF" id="PIRSF006769">
    <property type="entry name" value="RibD"/>
    <property type="match status" value="1"/>
</dbReference>
<keyword evidence="10 14" id="KW-0560">Oxidoreductase</keyword>
<evidence type="ECO:0000256" key="12">
    <source>
        <dbReference type="ARBA" id="ARBA00049861"/>
    </source>
</evidence>
<keyword evidence="11" id="KW-0511">Multifunctional enzyme</keyword>
<dbReference type="Gene3D" id="3.40.140.10">
    <property type="entry name" value="Cytidine Deaminase, domain 2"/>
    <property type="match status" value="1"/>
</dbReference>
<dbReference type="PANTHER" id="PTHR38011:SF7">
    <property type="entry name" value="2,5-DIAMINO-6-RIBOSYLAMINO-4(3H)-PYRIMIDINONE 5'-PHOSPHATE REDUCTASE"/>
    <property type="match status" value="1"/>
</dbReference>
<reference evidence="19 21" key="1">
    <citation type="submission" date="2020-05" db="EMBL/GenBank/DDBJ databases">
        <title>Whole genome shotgun sequence of Streptomyces fulvorobeus NBRC 15897.</title>
        <authorList>
            <person name="Komaki H."/>
            <person name="Tamura T."/>
        </authorList>
    </citation>
    <scope>NUCLEOTIDE SEQUENCE [LARGE SCALE GENOMIC DNA]</scope>
    <source>
        <strain evidence="19 21">NBRC 15897</strain>
    </source>
</reference>
<comment type="pathway">
    <text evidence="2 14">Cofactor biosynthesis; riboflavin biosynthesis; 5-amino-6-(D-ribitylamino)uracil from GTP: step 2/4.</text>
</comment>
<feature type="binding site" evidence="17">
    <location>
        <position position="88"/>
    </location>
    <ligand>
        <name>Zn(2+)</name>
        <dbReference type="ChEBI" id="CHEBI:29105"/>
        <note>catalytic</note>
    </ligand>
</feature>
<evidence type="ECO:0000313" key="22">
    <source>
        <dbReference type="Proteomes" id="UP000530403"/>
    </source>
</evidence>
<dbReference type="GO" id="GO:0008703">
    <property type="term" value="F:5-amino-6-(5-phosphoribosylamino)uracil reductase activity"/>
    <property type="evidence" value="ECO:0007669"/>
    <property type="project" value="UniProtKB-EC"/>
</dbReference>
<dbReference type="Pfam" id="PF01872">
    <property type="entry name" value="RibD_C"/>
    <property type="match status" value="1"/>
</dbReference>
<dbReference type="EC" id="1.1.1.193" evidence="14"/>
<reference evidence="20 22" key="2">
    <citation type="submission" date="2020-07" db="EMBL/GenBank/DDBJ databases">
        <title>Sequencing the genomes of 1000 actinobacteria strains.</title>
        <authorList>
            <person name="Klenk H.-P."/>
        </authorList>
    </citation>
    <scope>NUCLEOTIDE SEQUENCE [LARGE SCALE GENOMIC DNA]</scope>
    <source>
        <strain evidence="20 22">DSM 41455</strain>
    </source>
</reference>
<evidence type="ECO:0000259" key="18">
    <source>
        <dbReference type="PROSITE" id="PS51747"/>
    </source>
</evidence>
<evidence type="ECO:0000256" key="17">
    <source>
        <dbReference type="PIRSR" id="PIRSR006769-3"/>
    </source>
</evidence>
<dbReference type="InterPro" id="IPR002125">
    <property type="entry name" value="CMP_dCMP_dom"/>
</dbReference>
<feature type="binding site" evidence="17">
    <location>
        <position position="54"/>
    </location>
    <ligand>
        <name>Zn(2+)</name>
        <dbReference type="ChEBI" id="CHEBI:29105"/>
        <note>catalytic</note>
    </ligand>
</feature>
<evidence type="ECO:0000313" key="21">
    <source>
        <dbReference type="Proteomes" id="UP000498980"/>
    </source>
</evidence>
<gene>
    <name evidence="20" type="ORF">HEB29_000714</name>
    <name evidence="19" type="ORF">Sfulv_07580</name>
</gene>
<evidence type="ECO:0000256" key="11">
    <source>
        <dbReference type="ARBA" id="ARBA00023268"/>
    </source>
</evidence>
<feature type="binding site" evidence="17">
    <location>
        <position position="79"/>
    </location>
    <ligand>
        <name>Zn(2+)</name>
        <dbReference type="ChEBI" id="CHEBI:29105"/>
        <note>catalytic</note>
    </ligand>
</feature>
<evidence type="ECO:0000256" key="2">
    <source>
        <dbReference type="ARBA" id="ARBA00004882"/>
    </source>
</evidence>
<comment type="catalytic activity">
    <reaction evidence="12 14">
        <text>5-amino-6-(5-phospho-D-ribitylamino)uracil + NADP(+) = 5-amino-6-(5-phospho-D-ribosylamino)uracil + NADPH + H(+)</text>
        <dbReference type="Rhea" id="RHEA:17845"/>
        <dbReference type="ChEBI" id="CHEBI:15378"/>
        <dbReference type="ChEBI" id="CHEBI:57783"/>
        <dbReference type="ChEBI" id="CHEBI:58349"/>
        <dbReference type="ChEBI" id="CHEBI:58421"/>
        <dbReference type="ChEBI" id="CHEBI:58453"/>
        <dbReference type="EC" id="1.1.1.193"/>
    </reaction>
</comment>
<feature type="binding site" evidence="16">
    <location>
        <position position="199"/>
    </location>
    <ligand>
        <name>NADP(+)</name>
        <dbReference type="ChEBI" id="CHEBI:58349"/>
    </ligand>
</feature>
<evidence type="ECO:0000313" key="19">
    <source>
        <dbReference type="EMBL" id="GFM95947.1"/>
    </source>
</evidence>
<dbReference type="PROSITE" id="PS51747">
    <property type="entry name" value="CYT_DCMP_DEAMINASES_2"/>
    <property type="match status" value="1"/>
</dbReference>
<comment type="similarity">
    <text evidence="4 14">In the N-terminal section; belongs to the cytidine and deoxycytidylate deaminase family.</text>
</comment>
<dbReference type="InterPro" id="IPR004794">
    <property type="entry name" value="Eubact_RibD"/>
</dbReference>
<evidence type="ECO:0000256" key="4">
    <source>
        <dbReference type="ARBA" id="ARBA00005259"/>
    </source>
</evidence>
<dbReference type="SUPFAM" id="SSF53927">
    <property type="entry name" value="Cytidine deaminase-like"/>
    <property type="match status" value="1"/>
</dbReference>
<evidence type="ECO:0000256" key="15">
    <source>
        <dbReference type="PIRSR" id="PIRSR006769-1"/>
    </source>
</evidence>
<feature type="binding site" evidence="16">
    <location>
        <position position="171"/>
    </location>
    <ligand>
        <name>substrate</name>
    </ligand>
</feature>
<dbReference type="InterPro" id="IPR050765">
    <property type="entry name" value="Riboflavin_Biosynth_HTPR"/>
</dbReference>
<dbReference type="RefSeq" id="WP_173311215.1">
    <property type="nucleotide sequence ID" value="NZ_BAAAUE010000006.1"/>
</dbReference>
<feature type="binding site" evidence="16">
    <location>
        <position position="187"/>
    </location>
    <ligand>
        <name>substrate</name>
    </ligand>
</feature>
<evidence type="ECO:0000256" key="14">
    <source>
        <dbReference type="PIRNR" id="PIRNR006769"/>
    </source>
</evidence>
<dbReference type="InterPro" id="IPR024072">
    <property type="entry name" value="DHFR-like_dom_sf"/>
</dbReference>
<evidence type="ECO:0000256" key="16">
    <source>
        <dbReference type="PIRSR" id="PIRSR006769-2"/>
    </source>
</evidence>
<dbReference type="InterPro" id="IPR016192">
    <property type="entry name" value="APOBEC/CMP_deaminase_Zn-bd"/>
</dbReference>
<sequence length="366" mass="37090">MDTAADITAMRRAITLASRGLGSTSPNPVVGCVILDAAGTPVGEGFHQRAGGPHAEIHALRAAGGRARGGTAYVTLEPCNHTGRTGPCAQALVEAGVSRVVYAVGDPDPQATGGAQTLRAAGVETVGGLLAEEAEAGNAAWLTSVRLGRPYVLWKYAATLDGRIAAADATSRWITSPEARADVHRLRAEADAVIVGSGTARTDDPQLGVRGVEGARQPLRVVVDTTATAVRPGARVLDGTAPTLIAVARDAGADHLPARSVLRLPRSATGRGLDIQALLGALHARGVRSVLLEGGPVLAGAFVAAGTVDKVVGYLAPVLLGAGPAALADAGISTISRALRLDVTETVRIGPDLRITAVPAPARKGN</sequence>
<evidence type="ECO:0000256" key="9">
    <source>
        <dbReference type="ARBA" id="ARBA00022857"/>
    </source>
</evidence>
<comment type="cofactor">
    <cofactor evidence="14 17">
        <name>Zn(2+)</name>
        <dbReference type="ChEBI" id="CHEBI:29105"/>
    </cofactor>
    <text evidence="14 17">Binds 1 zinc ion.</text>
</comment>
<evidence type="ECO:0000256" key="1">
    <source>
        <dbReference type="ARBA" id="ARBA00002151"/>
    </source>
</evidence>
<dbReference type="PROSITE" id="PS00903">
    <property type="entry name" value="CYT_DCMP_DEAMINASES_1"/>
    <property type="match status" value="1"/>
</dbReference>
<organism evidence="19 21">
    <name type="scientific">Streptomyces fulvorobeus</name>
    <dbReference type="NCBI Taxonomy" id="284028"/>
    <lineage>
        <taxon>Bacteria</taxon>
        <taxon>Bacillati</taxon>
        <taxon>Actinomycetota</taxon>
        <taxon>Actinomycetes</taxon>
        <taxon>Kitasatosporales</taxon>
        <taxon>Streptomycetaceae</taxon>
        <taxon>Streptomyces</taxon>
    </lineage>
</organism>
<comment type="function">
    <text evidence="1 14">Converts 2,5-diamino-6-(ribosylamino)-4(3h)-pyrimidinone 5'-phosphate into 5-amino-6-(ribosylamino)-2,4(1h,3h)-pyrimidinedione 5'-phosphate.</text>
</comment>
<evidence type="ECO:0000313" key="20">
    <source>
        <dbReference type="EMBL" id="NYE39703.1"/>
    </source>
</evidence>
<dbReference type="Proteomes" id="UP000498980">
    <property type="component" value="Unassembled WGS sequence"/>
</dbReference>
<dbReference type="GO" id="GO:0008270">
    <property type="term" value="F:zinc ion binding"/>
    <property type="evidence" value="ECO:0007669"/>
    <property type="project" value="InterPro"/>
</dbReference>
<feature type="binding site" evidence="16">
    <location>
        <position position="225"/>
    </location>
    <ligand>
        <name>NADP(+)</name>
        <dbReference type="ChEBI" id="CHEBI:58349"/>
    </ligand>
</feature>
<accession>A0A7J0C1N9</accession>
<dbReference type="Gene3D" id="3.40.430.10">
    <property type="entry name" value="Dihydrofolate Reductase, subunit A"/>
    <property type="match status" value="1"/>
</dbReference>
<feature type="binding site" evidence="16">
    <location>
        <position position="293"/>
    </location>
    <ligand>
        <name>substrate</name>
    </ligand>
</feature>
<dbReference type="InterPro" id="IPR002734">
    <property type="entry name" value="RibDG_C"/>
</dbReference>
<dbReference type="GO" id="GO:0009231">
    <property type="term" value="P:riboflavin biosynthetic process"/>
    <property type="evidence" value="ECO:0007669"/>
    <property type="project" value="UniProtKB-UniPathway"/>
</dbReference>
<dbReference type="EMBL" id="JACCCF010000001">
    <property type="protein sequence ID" value="NYE39703.1"/>
    <property type="molecule type" value="Genomic_DNA"/>
</dbReference>
<dbReference type="EC" id="3.5.4.26" evidence="14"/>
<comment type="catalytic activity">
    <reaction evidence="13 14">
        <text>2,5-diamino-6-hydroxy-4-(5-phosphoribosylamino)-pyrimidine + H2O + H(+) = 5-amino-6-(5-phospho-D-ribosylamino)uracil + NH4(+)</text>
        <dbReference type="Rhea" id="RHEA:21868"/>
        <dbReference type="ChEBI" id="CHEBI:15377"/>
        <dbReference type="ChEBI" id="CHEBI:15378"/>
        <dbReference type="ChEBI" id="CHEBI:28938"/>
        <dbReference type="ChEBI" id="CHEBI:58453"/>
        <dbReference type="ChEBI" id="CHEBI:58614"/>
        <dbReference type="EC" id="3.5.4.26"/>
    </reaction>
</comment>
<feature type="domain" description="CMP/dCMP-type deaminase" evidence="18">
    <location>
        <begin position="4"/>
        <end position="115"/>
    </location>
</feature>
<feature type="binding site" evidence="16">
    <location>
        <position position="173"/>
    </location>
    <ligand>
        <name>NADP(+)</name>
        <dbReference type="ChEBI" id="CHEBI:58349"/>
    </ligand>
</feature>
<dbReference type="UniPathway" id="UPA00275">
    <property type="reaction ID" value="UER00401"/>
</dbReference>
<dbReference type="AlphaFoldDB" id="A0A7J0C1N9"/>
<dbReference type="CDD" id="cd01284">
    <property type="entry name" value="Riboflavin_deaminase-reductase"/>
    <property type="match status" value="1"/>
</dbReference>
<comment type="pathway">
    <text evidence="3 14">Cofactor biosynthesis; riboflavin biosynthesis; 5-amino-6-(D-ribitylamino)uracil from GTP: step 3/4.</text>
</comment>
<dbReference type="GO" id="GO:0008835">
    <property type="term" value="F:diaminohydroxyphosphoribosylaminopyrimidine deaminase activity"/>
    <property type="evidence" value="ECO:0007669"/>
    <property type="project" value="UniProtKB-EC"/>
</dbReference>
<dbReference type="NCBIfam" id="TIGR00326">
    <property type="entry name" value="eubact_ribD"/>
    <property type="match status" value="1"/>
</dbReference>
<feature type="binding site" evidence="16">
    <location>
        <position position="210"/>
    </location>
    <ligand>
        <name>substrate</name>
    </ligand>
</feature>
<keyword evidence="21" id="KW-1185">Reference proteome</keyword>
<dbReference type="NCBIfam" id="TIGR00227">
    <property type="entry name" value="ribD_Cterm"/>
    <property type="match status" value="1"/>
</dbReference>
<evidence type="ECO:0000256" key="6">
    <source>
        <dbReference type="ARBA" id="ARBA00022619"/>
    </source>
</evidence>
<dbReference type="GO" id="GO:0050661">
    <property type="term" value="F:NADP binding"/>
    <property type="evidence" value="ECO:0007669"/>
    <property type="project" value="InterPro"/>
</dbReference>
<feature type="binding site" evidence="16">
    <location>
        <position position="207"/>
    </location>
    <ligand>
        <name>substrate</name>
    </ligand>
</feature>
<evidence type="ECO:0000256" key="3">
    <source>
        <dbReference type="ARBA" id="ARBA00004910"/>
    </source>
</evidence>
<proteinExistence type="inferred from homology"/>
<dbReference type="InterPro" id="IPR011549">
    <property type="entry name" value="RibD_C"/>
</dbReference>
<evidence type="ECO:0000256" key="13">
    <source>
        <dbReference type="ARBA" id="ARBA00049886"/>
    </source>
</evidence>
<keyword evidence="9 14" id="KW-0521">NADP</keyword>
<dbReference type="SUPFAM" id="SSF53597">
    <property type="entry name" value="Dihydrofolate reductase-like"/>
    <property type="match status" value="1"/>
</dbReference>
<evidence type="ECO:0000256" key="5">
    <source>
        <dbReference type="ARBA" id="ARBA00007417"/>
    </source>
</evidence>
<dbReference type="Pfam" id="PF00383">
    <property type="entry name" value="dCMP_cyt_deam_1"/>
    <property type="match status" value="1"/>
</dbReference>
<keyword evidence="14 20" id="KW-0378">Hydrolase</keyword>
<name>A0A7J0C1N9_9ACTN</name>
<keyword evidence="8 14" id="KW-0862">Zinc</keyword>
<evidence type="ECO:0000256" key="7">
    <source>
        <dbReference type="ARBA" id="ARBA00022723"/>
    </source>
</evidence>
<keyword evidence="7 14" id="KW-0479">Metal-binding</keyword>
<evidence type="ECO:0000256" key="10">
    <source>
        <dbReference type="ARBA" id="ARBA00023002"/>
    </source>
</evidence>
<evidence type="ECO:0000256" key="8">
    <source>
        <dbReference type="ARBA" id="ARBA00022833"/>
    </source>
</evidence>
<feature type="binding site" evidence="16">
    <location>
        <position position="157"/>
    </location>
    <ligand>
        <name>NADP(+)</name>
        <dbReference type="ChEBI" id="CHEBI:58349"/>
    </ligand>
</feature>